<sequence length="159" mass="18359">MKRKLNVVVRKMSKIVIKEMTEKDIDEVIDIERKSFKTPWSREAFVKEVNENRLAKYVVASIHDKVIGYGGIWLIIDEGHITNIAVHPDFRGLGVGNLLVEALIDICRERGISRITLEVRKSNDIAKSLYKKYGFKQCGVRPGYYSDTKEDAIIMWKEM</sequence>
<evidence type="ECO:0000259" key="3">
    <source>
        <dbReference type="PROSITE" id="PS51186"/>
    </source>
</evidence>
<dbReference type="InterPro" id="IPR006464">
    <property type="entry name" value="AcTrfase_RimI/Ard1"/>
</dbReference>
<keyword evidence="4" id="KW-0689">Ribosomal protein</keyword>
<keyword evidence="5" id="KW-1185">Reference proteome</keyword>
<keyword evidence="1 4" id="KW-0808">Transferase</keyword>
<proteinExistence type="predicted"/>
<keyword evidence="2" id="KW-0012">Acyltransferase</keyword>
<evidence type="ECO:0000256" key="2">
    <source>
        <dbReference type="ARBA" id="ARBA00023315"/>
    </source>
</evidence>
<protein>
    <submittedName>
        <fullName evidence="4">[SSU ribosomal protein S18P]-alanine acetyltransferase</fullName>
    </submittedName>
</protein>
<gene>
    <name evidence="4" type="ORF">SAMN02745135_01298</name>
</gene>
<reference evidence="5" key="1">
    <citation type="submission" date="2016-11" db="EMBL/GenBank/DDBJ databases">
        <authorList>
            <person name="Varghese N."/>
            <person name="Submissions S."/>
        </authorList>
    </citation>
    <scope>NUCLEOTIDE SEQUENCE [LARGE SCALE GENOMIC DNA]</scope>
    <source>
        <strain evidence="5">DSM 13643</strain>
    </source>
</reference>
<dbReference type="CDD" id="cd04301">
    <property type="entry name" value="NAT_SF"/>
    <property type="match status" value="1"/>
</dbReference>
<feature type="domain" description="N-acetyltransferase" evidence="3">
    <location>
        <begin position="15"/>
        <end position="159"/>
    </location>
</feature>
<dbReference type="PROSITE" id="PS51186">
    <property type="entry name" value="GNAT"/>
    <property type="match status" value="1"/>
</dbReference>
<dbReference type="AlphaFoldDB" id="A0A1M5U7Q5"/>
<dbReference type="Pfam" id="PF00583">
    <property type="entry name" value="Acetyltransf_1"/>
    <property type="match status" value="1"/>
</dbReference>
<dbReference type="PANTHER" id="PTHR42919:SF8">
    <property type="entry name" value="N-ALPHA-ACETYLTRANSFERASE 50"/>
    <property type="match status" value="1"/>
</dbReference>
<dbReference type="Proteomes" id="UP000183967">
    <property type="component" value="Unassembled WGS sequence"/>
</dbReference>
<evidence type="ECO:0000313" key="5">
    <source>
        <dbReference type="Proteomes" id="UP000183967"/>
    </source>
</evidence>
<keyword evidence="4" id="KW-0687">Ribonucleoprotein</keyword>
<dbReference type="GO" id="GO:0008080">
    <property type="term" value="F:N-acetyltransferase activity"/>
    <property type="evidence" value="ECO:0007669"/>
    <property type="project" value="InterPro"/>
</dbReference>
<dbReference type="SUPFAM" id="SSF55729">
    <property type="entry name" value="Acyl-CoA N-acyltransferases (Nat)"/>
    <property type="match status" value="1"/>
</dbReference>
<evidence type="ECO:0000313" key="4">
    <source>
        <dbReference type="EMBL" id="SHH58886.1"/>
    </source>
</evidence>
<dbReference type="InterPro" id="IPR051556">
    <property type="entry name" value="N-term/lysine_N-AcTrnsfr"/>
</dbReference>
<organism evidence="4 5">
    <name type="scientific">Caloranaerobacter azorensis DSM 13643</name>
    <dbReference type="NCBI Taxonomy" id="1121264"/>
    <lineage>
        <taxon>Bacteria</taxon>
        <taxon>Bacillati</taxon>
        <taxon>Bacillota</taxon>
        <taxon>Tissierellia</taxon>
        <taxon>Tissierellales</taxon>
        <taxon>Thermohalobacteraceae</taxon>
        <taxon>Caloranaerobacter</taxon>
    </lineage>
</organism>
<dbReference type="InterPro" id="IPR016181">
    <property type="entry name" value="Acyl_CoA_acyltransferase"/>
</dbReference>
<name>A0A1M5U7Q5_9FIRM</name>
<accession>A0A1M5U7Q5</accession>
<dbReference type="Gene3D" id="3.40.630.30">
    <property type="match status" value="1"/>
</dbReference>
<dbReference type="GO" id="GO:0005840">
    <property type="term" value="C:ribosome"/>
    <property type="evidence" value="ECO:0007669"/>
    <property type="project" value="UniProtKB-KW"/>
</dbReference>
<dbReference type="PANTHER" id="PTHR42919">
    <property type="entry name" value="N-ALPHA-ACETYLTRANSFERASE"/>
    <property type="match status" value="1"/>
</dbReference>
<dbReference type="EMBL" id="FQXO01000029">
    <property type="protein sequence ID" value="SHH58886.1"/>
    <property type="molecule type" value="Genomic_DNA"/>
</dbReference>
<dbReference type="NCBIfam" id="TIGR01575">
    <property type="entry name" value="rimI"/>
    <property type="match status" value="1"/>
</dbReference>
<evidence type="ECO:0000256" key="1">
    <source>
        <dbReference type="ARBA" id="ARBA00022679"/>
    </source>
</evidence>
<dbReference type="InterPro" id="IPR000182">
    <property type="entry name" value="GNAT_dom"/>
</dbReference>
<dbReference type="OrthoDB" id="9794566at2"/>